<reference evidence="6 7" key="1">
    <citation type="submission" date="2013-12" db="EMBL/GenBank/DDBJ databases">
        <title>Comparative genomics of Petrotoga isolates.</title>
        <authorList>
            <person name="Nesbo C.L."/>
            <person name="Charchuk R."/>
            <person name="Chow K."/>
        </authorList>
    </citation>
    <scope>NUCLEOTIDE SEQUENCE [LARGE SCALE GENOMIC DNA]</scope>
    <source>
        <strain evidence="6 7">DSM 13574</strain>
    </source>
</reference>
<dbReference type="Pfam" id="PF00146">
    <property type="entry name" value="NADHdh"/>
    <property type="match status" value="1"/>
</dbReference>
<name>A0A2K1P4M4_9BACT</name>
<accession>A0A2K1P4M4</accession>
<evidence type="ECO:0000256" key="3">
    <source>
        <dbReference type="ARBA" id="ARBA00022989"/>
    </source>
</evidence>
<dbReference type="PANTHER" id="PTHR43359:SF1">
    <property type="entry name" value="FORMATE HYDROGENLYASE SUBUNIT 4-RELATED"/>
    <property type="match status" value="1"/>
</dbReference>
<dbReference type="InterPro" id="IPR052561">
    <property type="entry name" value="ComplexI_Subunit1"/>
</dbReference>
<comment type="caution">
    <text evidence="6">The sequence shown here is derived from an EMBL/GenBank/DDBJ whole genome shotgun (WGS) entry which is preliminary data.</text>
</comment>
<feature type="transmembrane region" description="Helical" evidence="5">
    <location>
        <begin position="250"/>
        <end position="269"/>
    </location>
</feature>
<dbReference type="EMBL" id="AZRL01000004">
    <property type="protein sequence ID" value="PNR97706.1"/>
    <property type="molecule type" value="Genomic_DNA"/>
</dbReference>
<evidence type="ECO:0000313" key="6">
    <source>
        <dbReference type="EMBL" id="PNR97706.1"/>
    </source>
</evidence>
<dbReference type="Proteomes" id="UP000236434">
    <property type="component" value="Unassembled WGS sequence"/>
</dbReference>
<evidence type="ECO:0000256" key="2">
    <source>
        <dbReference type="ARBA" id="ARBA00022692"/>
    </source>
</evidence>
<dbReference type="AlphaFoldDB" id="A0A2K1P4M4"/>
<evidence type="ECO:0000313" key="7">
    <source>
        <dbReference type="Proteomes" id="UP000236434"/>
    </source>
</evidence>
<dbReference type="InterPro" id="IPR001694">
    <property type="entry name" value="NADH_UbQ_OxRdtase_su1/FPO"/>
</dbReference>
<gene>
    <name evidence="6" type="ORF">X929_02985</name>
</gene>
<dbReference type="OrthoDB" id="9778499at2"/>
<feature type="transmembrane region" description="Helical" evidence="5">
    <location>
        <begin position="59"/>
        <end position="81"/>
    </location>
</feature>
<protein>
    <submittedName>
        <fullName evidence="6">NADH dehydrogenase</fullName>
    </submittedName>
</protein>
<evidence type="ECO:0000256" key="1">
    <source>
        <dbReference type="ARBA" id="ARBA00004141"/>
    </source>
</evidence>
<keyword evidence="2 5" id="KW-0812">Transmembrane</keyword>
<organism evidence="6 7">
    <name type="scientific">Petrotoga olearia DSM 13574</name>
    <dbReference type="NCBI Taxonomy" id="1122955"/>
    <lineage>
        <taxon>Bacteria</taxon>
        <taxon>Thermotogati</taxon>
        <taxon>Thermotogota</taxon>
        <taxon>Thermotogae</taxon>
        <taxon>Petrotogales</taxon>
        <taxon>Petrotogaceae</taxon>
        <taxon>Petrotoga</taxon>
    </lineage>
</organism>
<dbReference type="RefSeq" id="WP_103066543.1">
    <property type="nucleotide sequence ID" value="NZ_AZRL01000004.1"/>
</dbReference>
<comment type="subcellular location">
    <subcellularLocation>
        <location evidence="1">Membrane</location>
        <topology evidence="1">Multi-pass membrane protein</topology>
    </subcellularLocation>
</comment>
<dbReference type="GO" id="GO:0005886">
    <property type="term" value="C:plasma membrane"/>
    <property type="evidence" value="ECO:0007669"/>
    <property type="project" value="TreeGrafter"/>
</dbReference>
<feature type="transmembrane region" description="Helical" evidence="5">
    <location>
        <begin position="131"/>
        <end position="153"/>
    </location>
</feature>
<evidence type="ECO:0000256" key="5">
    <source>
        <dbReference type="SAM" id="Phobius"/>
    </source>
</evidence>
<keyword evidence="3 5" id="KW-1133">Transmembrane helix</keyword>
<keyword evidence="4 5" id="KW-0472">Membrane</keyword>
<proteinExistence type="predicted"/>
<feature type="transmembrane region" description="Helical" evidence="5">
    <location>
        <begin position="165"/>
        <end position="188"/>
    </location>
</feature>
<sequence length="300" mass="32965">MSYLIAFMIVFIGFLWQVSLDGIQRKVTAKIHRRVGPPWYQTFMDIFKALSKSSITHGFIYDFGVMMALGGTIATFMFLPFGNIVAFNGLDNFFVVVYLLAIGSLGMAMSASGSGNAWAGIGIMRALTQMLAYEVPFMIVVFGMIHVYGTSSLSELAHVQQMNGIFGWHIFTMPLGAIVAFISLLGMLSKVPFDTPIAPTEIASGPMVEYGGKHFGMLILQHEFATLVEVGLFVNLFLGGGNLIEYLIKYFFVYTLVTLIYAVSARFRIENVVTFFYGVPIVLSLVQAAIVIFTGLGVNV</sequence>
<dbReference type="PANTHER" id="PTHR43359">
    <property type="entry name" value="FORMATE HYDROGENLYASE SUBUNIT 4"/>
    <property type="match status" value="1"/>
</dbReference>
<evidence type="ECO:0000256" key="4">
    <source>
        <dbReference type="ARBA" id="ARBA00023136"/>
    </source>
</evidence>
<feature type="transmembrane region" description="Helical" evidence="5">
    <location>
        <begin position="275"/>
        <end position="298"/>
    </location>
</feature>
<feature type="transmembrane region" description="Helical" evidence="5">
    <location>
        <begin position="93"/>
        <end position="111"/>
    </location>
</feature>